<dbReference type="EMBL" id="KE145358">
    <property type="protein sequence ID" value="EPE33227.1"/>
    <property type="molecule type" value="Genomic_DNA"/>
</dbReference>
<reference evidence="1 2" key="1">
    <citation type="journal article" date="2013" name="BMC Genomics">
        <title>Genomics-driven discovery of the pneumocandin biosynthetic gene cluster in the fungus Glarea lozoyensis.</title>
        <authorList>
            <person name="Chen L."/>
            <person name="Yue Q."/>
            <person name="Zhang X."/>
            <person name="Xiang M."/>
            <person name="Wang C."/>
            <person name="Li S."/>
            <person name="Che Y."/>
            <person name="Ortiz-Lopez F.J."/>
            <person name="Bills G.F."/>
            <person name="Liu X."/>
            <person name="An Z."/>
        </authorList>
    </citation>
    <scope>NUCLEOTIDE SEQUENCE [LARGE SCALE GENOMIC DNA]</scope>
    <source>
        <strain evidence="2">ATCC 20868 / MF5171</strain>
    </source>
</reference>
<dbReference type="InterPro" id="IPR029033">
    <property type="entry name" value="His_PPase_superfam"/>
</dbReference>
<dbReference type="InterPro" id="IPR013078">
    <property type="entry name" value="His_Pase_superF_clade-1"/>
</dbReference>
<gene>
    <name evidence="1" type="ORF">GLAREA_06239</name>
</gene>
<dbReference type="Proteomes" id="UP000016922">
    <property type="component" value="Unassembled WGS sequence"/>
</dbReference>
<dbReference type="InterPro" id="IPR050275">
    <property type="entry name" value="PGM_Phosphatase"/>
</dbReference>
<accession>S3D438</accession>
<evidence type="ECO:0000313" key="2">
    <source>
        <dbReference type="Proteomes" id="UP000016922"/>
    </source>
</evidence>
<dbReference type="Gene3D" id="3.40.50.1240">
    <property type="entry name" value="Phosphoglycerate mutase-like"/>
    <property type="match status" value="1"/>
</dbReference>
<proteinExistence type="predicted"/>
<dbReference type="SUPFAM" id="SSF53254">
    <property type="entry name" value="Phosphoglycerate mutase-like"/>
    <property type="match status" value="1"/>
</dbReference>
<protein>
    <submittedName>
        <fullName evidence="1">Phosphoglycerate mutase-like protein</fullName>
    </submittedName>
</protein>
<evidence type="ECO:0000313" key="1">
    <source>
        <dbReference type="EMBL" id="EPE33227.1"/>
    </source>
</evidence>
<dbReference type="OrthoDB" id="496981at2759"/>
<dbReference type="GO" id="GO:0016791">
    <property type="term" value="F:phosphatase activity"/>
    <property type="evidence" value="ECO:0007669"/>
    <property type="project" value="TreeGrafter"/>
</dbReference>
<dbReference type="GeneID" id="19465293"/>
<dbReference type="SMART" id="SM00855">
    <property type="entry name" value="PGAM"/>
    <property type="match status" value="1"/>
</dbReference>
<dbReference type="HOGENOM" id="CLU_039184_1_0_1"/>
<dbReference type="PANTHER" id="PTHR48100:SF54">
    <property type="entry name" value="PHOSPHATASE SPAC5H10.03-RELATED"/>
    <property type="match status" value="1"/>
</dbReference>
<dbReference type="GO" id="GO:0005737">
    <property type="term" value="C:cytoplasm"/>
    <property type="evidence" value="ECO:0007669"/>
    <property type="project" value="TreeGrafter"/>
</dbReference>
<organism evidence="1 2">
    <name type="scientific">Glarea lozoyensis (strain ATCC 20868 / MF5171)</name>
    <dbReference type="NCBI Taxonomy" id="1116229"/>
    <lineage>
        <taxon>Eukaryota</taxon>
        <taxon>Fungi</taxon>
        <taxon>Dikarya</taxon>
        <taxon>Ascomycota</taxon>
        <taxon>Pezizomycotina</taxon>
        <taxon>Leotiomycetes</taxon>
        <taxon>Helotiales</taxon>
        <taxon>Helotiaceae</taxon>
        <taxon>Glarea</taxon>
    </lineage>
</organism>
<keyword evidence="2" id="KW-1185">Reference proteome</keyword>
<dbReference type="KEGG" id="glz:GLAREA_06239"/>
<dbReference type="PANTHER" id="PTHR48100">
    <property type="entry name" value="BROAD-SPECIFICITY PHOSPHATASE YOR283W-RELATED"/>
    <property type="match status" value="1"/>
</dbReference>
<dbReference type="Pfam" id="PF00300">
    <property type="entry name" value="His_Phos_1"/>
    <property type="match status" value="1"/>
</dbReference>
<sequence length="224" mass="24895">MPPLLYLVRHAEAEHNVTHNPNTRDALLTEKGIQQCEKLKKLSESFHHEIDLVVASPLRRTIQTAVYSFGPVLAKTGLILLPDAQEVSGMPCNIGLDRKDLEIEAVTMFKGDEDVLEGAYSTTPSAVKARAVRLRQWLYVRPEKVIVVFTHGAFLHYLTEDWSGPIYFGKEIGYAVDEEDGSSPPRGTGYLNCEVRQFTFSKESSCDDAHLNATGFKIEGSSIA</sequence>
<dbReference type="eggNOG" id="KOG4754">
    <property type="taxonomic scope" value="Eukaryota"/>
</dbReference>
<dbReference type="AlphaFoldDB" id="S3D438"/>
<dbReference type="CDD" id="cd07067">
    <property type="entry name" value="HP_PGM_like"/>
    <property type="match status" value="1"/>
</dbReference>
<dbReference type="RefSeq" id="XP_008079844.1">
    <property type="nucleotide sequence ID" value="XM_008081653.1"/>
</dbReference>
<name>S3D438_GLAL2</name>